<evidence type="ECO:0000313" key="2">
    <source>
        <dbReference type="EMBL" id="UXX80008.1"/>
    </source>
</evidence>
<dbReference type="InterPro" id="IPR000835">
    <property type="entry name" value="HTH_MarR-typ"/>
</dbReference>
<reference evidence="2" key="1">
    <citation type="submission" date="2022-10" db="EMBL/GenBank/DDBJ databases">
        <title>Comparative genomics and taxonomic characterization of three novel marine species of genus Reichenbachiella exhibiting antioxidant and polysaccharide degradation activities.</title>
        <authorList>
            <person name="Muhammad N."/>
            <person name="Lee Y.-J."/>
            <person name="Ko J."/>
            <person name="Kim S.-G."/>
        </authorList>
    </citation>
    <scope>NUCLEOTIDE SEQUENCE</scope>
    <source>
        <strain evidence="2">Wsw4-B4</strain>
    </source>
</reference>
<gene>
    <name evidence="2" type="ORF">N7E81_02665</name>
</gene>
<dbReference type="PRINTS" id="PR00598">
    <property type="entry name" value="HTHMARR"/>
</dbReference>
<keyword evidence="3" id="KW-1185">Reference proteome</keyword>
<dbReference type="RefSeq" id="WP_263051738.1">
    <property type="nucleotide sequence ID" value="NZ_CP106735.1"/>
</dbReference>
<dbReference type="Gene3D" id="1.10.10.10">
    <property type="entry name" value="Winged helix-like DNA-binding domain superfamily/Winged helix DNA-binding domain"/>
    <property type="match status" value="1"/>
</dbReference>
<evidence type="ECO:0000313" key="3">
    <source>
        <dbReference type="Proteomes" id="UP001062165"/>
    </source>
</evidence>
<sequence>MKFEEEIKQSSFKNAREKAVINILYTGNWLRDHSEKVLKPNGINEQHFNILRILRGRHPLTICPGEIKEVLINKRGDLTRLLDKLVANGMVERDINPDNRRMINLKITDKGLGLLAKLDSVMEEQSQTYNALTEEESNLLSDLLDKLRG</sequence>
<dbReference type="SUPFAM" id="SSF46785">
    <property type="entry name" value="Winged helix' DNA-binding domain"/>
    <property type="match status" value="1"/>
</dbReference>
<dbReference type="PANTHER" id="PTHR33164:SF43">
    <property type="entry name" value="HTH-TYPE TRANSCRIPTIONAL REPRESSOR YETL"/>
    <property type="match status" value="1"/>
</dbReference>
<dbReference type="InterPro" id="IPR036390">
    <property type="entry name" value="WH_DNA-bd_sf"/>
</dbReference>
<dbReference type="SMART" id="SM00347">
    <property type="entry name" value="HTH_MARR"/>
    <property type="match status" value="1"/>
</dbReference>
<dbReference type="EMBL" id="CP106735">
    <property type="protein sequence ID" value="UXX80008.1"/>
    <property type="molecule type" value="Genomic_DNA"/>
</dbReference>
<protein>
    <submittedName>
        <fullName evidence="2">MarR family transcriptional regulator</fullName>
    </submittedName>
</protein>
<proteinExistence type="predicted"/>
<accession>A0ABY6D4M3</accession>
<dbReference type="Proteomes" id="UP001062165">
    <property type="component" value="Chromosome"/>
</dbReference>
<name>A0ABY6D4M3_9BACT</name>
<evidence type="ECO:0000259" key="1">
    <source>
        <dbReference type="PROSITE" id="PS50995"/>
    </source>
</evidence>
<dbReference type="PROSITE" id="PS50995">
    <property type="entry name" value="HTH_MARR_2"/>
    <property type="match status" value="1"/>
</dbReference>
<dbReference type="PANTHER" id="PTHR33164">
    <property type="entry name" value="TRANSCRIPTIONAL REGULATOR, MARR FAMILY"/>
    <property type="match status" value="1"/>
</dbReference>
<organism evidence="2 3">
    <name type="scientific">Reichenbachiella carrageenanivorans</name>
    <dbReference type="NCBI Taxonomy" id="2979869"/>
    <lineage>
        <taxon>Bacteria</taxon>
        <taxon>Pseudomonadati</taxon>
        <taxon>Bacteroidota</taxon>
        <taxon>Cytophagia</taxon>
        <taxon>Cytophagales</taxon>
        <taxon>Reichenbachiellaceae</taxon>
        <taxon>Reichenbachiella</taxon>
    </lineage>
</organism>
<dbReference type="Pfam" id="PF01047">
    <property type="entry name" value="MarR"/>
    <property type="match status" value="1"/>
</dbReference>
<dbReference type="InterPro" id="IPR039422">
    <property type="entry name" value="MarR/SlyA-like"/>
</dbReference>
<feature type="domain" description="HTH marR-type" evidence="1">
    <location>
        <begin position="16"/>
        <end position="149"/>
    </location>
</feature>
<dbReference type="InterPro" id="IPR036388">
    <property type="entry name" value="WH-like_DNA-bd_sf"/>
</dbReference>